<protein>
    <submittedName>
        <fullName evidence="8">4Fe-4S binding protein</fullName>
    </submittedName>
</protein>
<keyword evidence="5" id="KW-0408">Iron</keyword>
<dbReference type="Pfam" id="PF14697">
    <property type="entry name" value="Fer4_21"/>
    <property type="match status" value="1"/>
</dbReference>
<dbReference type="Gene3D" id="3.30.70.20">
    <property type="match status" value="1"/>
</dbReference>
<evidence type="ECO:0000256" key="1">
    <source>
        <dbReference type="ARBA" id="ARBA00001966"/>
    </source>
</evidence>
<evidence type="ECO:0000259" key="7">
    <source>
        <dbReference type="PROSITE" id="PS51379"/>
    </source>
</evidence>
<keyword evidence="6" id="KW-0411">Iron-sulfur</keyword>
<dbReference type="NCBIfam" id="TIGR02179">
    <property type="entry name" value="PorD_KorD"/>
    <property type="match status" value="1"/>
</dbReference>
<evidence type="ECO:0000313" key="9">
    <source>
        <dbReference type="Proteomes" id="UP001651880"/>
    </source>
</evidence>
<evidence type="ECO:0000256" key="3">
    <source>
        <dbReference type="ARBA" id="ARBA00022723"/>
    </source>
</evidence>
<dbReference type="PROSITE" id="PS00198">
    <property type="entry name" value="4FE4S_FER_1"/>
    <property type="match status" value="1"/>
</dbReference>
<keyword evidence="3" id="KW-0479">Metal-binding</keyword>
<dbReference type="PROSITE" id="PS51379">
    <property type="entry name" value="4FE4S_FER_2"/>
    <property type="match status" value="2"/>
</dbReference>
<feature type="domain" description="4Fe-4S ferredoxin-type" evidence="7">
    <location>
        <begin position="27"/>
        <end position="52"/>
    </location>
</feature>
<name>A0ABT1NJX3_9FIRM</name>
<dbReference type="RefSeq" id="WP_255227707.1">
    <property type="nucleotide sequence ID" value="NZ_JAJEKE010000009.1"/>
</dbReference>
<reference evidence="8 9" key="1">
    <citation type="submission" date="2021-10" db="EMBL/GenBank/DDBJ databases">
        <title>Lutispora strain m25 sp. nov., a thermophilic, non-spore-forming bacterium isolated from a lab-scale methanogenic bioreactor digesting anaerobic sludge.</title>
        <authorList>
            <person name="El Houari A."/>
            <person name="Mcdonald J."/>
        </authorList>
    </citation>
    <scope>NUCLEOTIDE SEQUENCE [LARGE SCALE GENOMIC DNA]</scope>
    <source>
        <strain evidence="9">m25</strain>
    </source>
</reference>
<evidence type="ECO:0000313" key="8">
    <source>
        <dbReference type="EMBL" id="MCQ1530191.1"/>
    </source>
</evidence>
<dbReference type="EMBL" id="JAJEKE010000009">
    <property type="protein sequence ID" value="MCQ1530191.1"/>
    <property type="molecule type" value="Genomic_DNA"/>
</dbReference>
<evidence type="ECO:0000256" key="6">
    <source>
        <dbReference type="ARBA" id="ARBA00023014"/>
    </source>
</evidence>
<sequence length="88" mass="9928">MQFKSKYIVPIGADGIHVLNTGDWRTQRPVMNYDKCIKCGMCFLYCPVNSINKINGKFVISYDYCKGCGICAHECPKKAIDMVPEEGK</sequence>
<dbReference type="PANTHER" id="PTHR43724:SF1">
    <property type="entry name" value="PYRUVATE SYNTHASE SUBUNIT PORD"/>
    <property type="match status" value="1"/>
</dbReference>
<keyword evidence="9" id="KW-1185">Reference proteome</keyword>
<dbReference type="PANTHER" id="PTHR43724">
    <property type="entry name" value="PYRUVATE SYNTHASE SUBUNIT PORD"/>
    <property type="match status" value="1"/>
</dbReference>
<dbReference type="InterPro" id="IPR011898">
    <property type="entry name" value="PorD_KorD"/>
</dbReference>
<evidence type="ECO:0000256" key="2">
    <source>
        <dbReference type="ARBA" id="ARBA00022485"/>
    </source>
</evidence>
<dbReference type="Proteomes" id="UP001651880">
    <property type="component" value="Unassembled WGS sequence"/>
</dbReference>
<comment type="caution">
    <text evidence="8">The sequence shown here is derived from an EMBL/GenBank/DDBJ whole genome shotgun (WGS) entry which is preliminary data.</text>
</comment>
<proteinExistence type="predicted"/>
<comment type="cofactor">
    <cofactor evidence="1">
        <name>[4Fe-4S] cluster</name>
        <dbReference type="ChEBI" id="CHEBI:49883"/>
    </cofactor>
</comment>
<accession>A0ABT1NJX3</accession>
<keyword evidence="2" id="KW-0004">4Fe-4S</keyword>
<organism evidence="8 9">
    <name type="scientific">Lutispora saccharofermentans</name>
    <dbReference type="NCBI Taxonomy" id="3024236"/>
    <lineage>
        <taxon>Bacteria</taxon>
        <taxon>Bacillati</taxon>
        <taxon>Bacillota</taxon>
        <taxon>Clostridia</taxon>
        <taxon>Lutisporales</taxon>
        <taxon>Lutisporaceae</taxon>
        <taxon>Lutispora</taxon>
    </lineage>
</organism>
<dbReference type="InterPro" id="IPR017900">
    <property type="entry name" value="4Fe4S_Fe_S_CS"/>
</dbReference>
<evidence type="ECO:0000256" key="4">
    <source>
        <dbReference type="ARBA" id="ARBA00022737"/>
    </source>
</evidence>
<dbReference type="SUPFAM" id="SSF54862">
    <property type="entry name" value="4Fe-4S ferredoxins"/>
    <property type="match status" value="1"/>
</dbReference>
<keyword evidence="4" id="KW-0677">Repeat</keyword>
<dbReference type="InterPro" id="IPR017896">
    <property type="entry name" value="4Fe4S_Fe-S-bd"/>
</dbReference>
<feature type="domain" description="4Fe-4S ferredoxin-type" evidence="7">
    <location>
        <begin position="56"/>
        <end position="85"/>
    </location>
</feature>
<evidence type="ECO:0000256" key="5">
    <source>
        <dbReference type="ARBA" id="ARBA00023004"/>
    </source>
</evidence>
<gene>
    <name evidence="8" type="ORF">LJD61_11610</name>
</gene>